<reference evidence="1" key="1">
    <citation type="submission" date="2010-10" db="EMBL/GenBank/DDBJ databases">
        <title>Complete sequence of chromosome of Geobacillus sp. Y4.1MC1.</title>
        <authorList>
            <consortium name="US DOE Joint Genome Institute"/>
            <person name="Lucas S."/>
            <person name="Copeland A."/>
            <person name="Lapidus A."/>
            <person name="Cheng J.-F."/>
            <person name="Bruce D."/>
            <person name="Goodwin L."/>
            <person name="Pitluck S."/>
            <person name="Chertkov O."/>
            <person name="Zhang X."/>
            <person name="Detter J.C."/>
            <person name="Han C."/>
            <person name="Tapia R."/>
            <person name="Land M."/>
            <person name="Hauser L."/>
            <person name="Jeffries C."/>
            <person name="Kyrpides N."/>
            <person name="Ivanova N."/>
            <person name="Ovchinnikova G."/>
            <person name="Brumm P."/>
            <person name="Mead D."/>
            <person name="Woyke T."/>
        </authorList>
    </citation>
    <scope>NUCLEOTIDE SEQUENCE [LARGE SCALE GENOMIC DNA]</scope>
    <source>
        <strain evidence="1">Y4.1MC1</strain>
    </source>
</reference>
<dbReference type="AlphaFoldDB" id="A0A7U3YEZ2"/>
<organism evidence="1">
    <name type="scientific">Geobacillus sp. (strain Y4.1MC1)</name>
    <dbReference type="NCBI Taxonomy" id="581103"/>
    <lineage>
        <taxon>Bacteria</taxon>
        <taxon>Bacillati</taxon>
        <taxon>Bacillota</taxon>
        <taxon>Bacilli</taxon>
        <taxon>Bacillales</taxon>
        <taxon>Anoxybacillaceae</taxon>
        <taxon>Geobacillus</taxon>
    </lineage>
</organism>
<dbReference type="EMBL" id="CP002293">
    <property type="protein sequence ID" value="ADP74572.1"/>
    <property type="molecule type" value="Genomic_DNA"/>
</dbReference>
<sequence>MLLHGAFNDGTYKTKPAYGLRKQEVEEGGYDIAYGFSGKLPLQESS</sequence>
<evidence type="ECO:0000313" key="1">
    <source>
        <dbReference type="EMBL" id="ADP74572.1"/>
    </source>
</evidence>
<gene>
    <name evidence="1" type="ORF">GY4MC1_1802</name>
</gene>
<name>A0A7U3YEZ2_GEOS0</name>
<accession>A0A7U3YEZ2</accession>
<protein>
    <submittedName>
        <fullName evidence="1">Squalene-hopene-cyclase</fullName>
    </submittedName>
</protein>
<proteinExistence type="predicted"/>
<dbReference type="KEGG" id="gmc:GY4MC1_1802"/>